<accession>A0A8I0H777</accession>
<dbReference type="EMBL" id="JAABFR010002667">
    <property type="protein sequence ID" value="MBD4340491.1"/>
    <property type="molecule type" value="Genomic_DNA"/>
</dbReference>
<proteinExistence type="predicted"/>
<sequence length="79" mass="9238">MFGFPIEGVWSVLFSTEEGAIEFYESYRDFDAETRPRDEARVRIGRLVVFGKEVAFWGYLNILQNEGFISLETRTVEYS</sequence>
<evidence type="ECO:0000313" key="2">
    <source>
        <dbReference type="Proteomes" id="UP000653002"/>
    </source>
</evidence>
<reference evidence="1" key="1">
    <citation type="submission" date="2020-01" db="EMBL/GenBank/DDBJ databases">
        <authorList>
            <person name="Richard D."/>
        </authorList>
    </citation>
    <scope>NUCLEOTIDE SEQUENCE</scope>
    <source>
        <strain evidence="1">JP541</strain>
    </source>
</reference>
<comment type="caution">
    <text evidence="1">The sequence shown here is derived from an EMBL/GenBank/DDBJ whole genome shotgun (WGS) entry which is preliminary data.</text>
</comment>
<dbReference type="AlphaFoldDB" id="A0A8I0H777"/>
<name>A0A8I0H777_XANCI</name>
<organism evidence="1 2">
    <name type="scientific">Xanthomonas citri pv. citri</name>
    <dbReference type="NCBI Taxonomy" id="611301"/>
    <lineage>
        <taxon>Bacteria</taxon>
        <taxon>Pseudomonadati</taxon>
        <taxon>Pseudomonadota</taxon>
        <taxon>Gammaproteobacteria</taxon>
        <taxon>Lysobacterales</taxon>
        <taxon>Lysobacteraceae</taxon>
        <taxon>Xanthomonas</taxon>
    </lineage>
</organism>
<dbReference type="Proteomes" id="UP000653002">
    <property type="component" value="Unassembled WGS sequence"/>
</dbReference>
<feature type="non-terminal residue" evidence="1">
    <location>
        <position position="79"/>
    </location>
</feature>
<evidence type="ECO:0000313" key="1">
    <source>
        <dbReference type="EMBL" id="MBD4340491.1"/>
    </source>
</evidence>
<gene>
    <name evidence="1" type="ORF">GUH15_31510</name>
</gene>
<protein>
    <submittedName>
        <fullName evidence="1">Uncharacterized protein</fullName>
    </submittedName>
</protein>